<evidence type="ECO:0000313" key="2">
    <source>
        <dbReference type="EMBL" id="OAO92702.1"/>
    </source>
</evidence>
<proteinExistence type="predicted"/>
<protein>
    <recommendedName>
        <fullName evidence="1">Reverse transcriptase domain-containing protein</fullName>
    </recommendedName>
</protein>
<sequence length="594" mass="67978">MLKMERCKISQYVHLHIKACLRQGDCISPYLFILVMEVLSRMLDSGLLEGKFSAHPLCITPRLTHLAFADDLLVFSDGSQHSLLGISGILQTFHSFSGLDMNPSKSELFFGGYGDSEAAVIADLIGIRIGVFPSRYLGLPLNPTKLSLATLQPFIQKITKQLNSWTTKFLSYAGKIRLIVSVVYGKVNFWSQVFVLPKGFYKKIDNLCSAFLWKNTTSSARGARVAWKDICKTKEEGGLGIRSLEEFATVFRLKQVWHLFTRRGSLWVMWLDHNIFGRRNYWLMDSTPRLSWNIRKMLEVKSVFQRLIKCQMRDGMKASFWFDYWTSLGPLIELFGQLGPRELRISRNASVWEATHEGQWHFPNARSHQAEQLQICLSSVAPPSPLRGADWYQWKQPTGTFSETFSSKGTWMQIRQISPHVAWHKAVWFKESVPRFSFIHWMASHERLTTRDRLLQWGMNVHGSCVLCDSGLDSHDHLFFKCEFSRSLWISLAGRSSPNPPLSLPLASMWVLGVHSSPPHYASKILKLLLQTAVYMIWKERNRRVFSADATSLSATKILVDRTMRNRLISFSPEESVTTISLLGFYFGCISTPL</sequence>
<gene>
    <name evidence="2" type="ordered locus">AXX17_At5g12910</name>
</gene>
<comment type="caution">
    <text evidence="2">The sequence shown here is derived from an EMBL/GenBank/DDBJ whole genome shotgun (WGS) entry which is preliminary data.</text>
</comment>
<dbReference type="SUPFAM" id="SSF56672">
    <property type="entry name" value="DNA/RNA polymerases"/>
    <property type="match status" value="1"/>
</dbReference>
<dbReference type="Proteomes" id="UP000078284">
    <property type="component" value="Chromosome 5"/>
</dbReference>
<dbReference type="InterPro" id="IPR043502">
    <property type="entry name" value="DNA/RNA_pol_sf"/>
</dbReference>
<evidence type="ECO:0000313" key="3">
    <source>
        <dbReference type="Proteomes" id="UP000078284"/>
    </source>
</evidence>
<dbReference type="AlphaFoldDB" id="A0A178UHY9"/>
<dbReference type="Pfam" id="PF13966">
    <property type="entry name" value="zf-RVT"/>
    <property type="match status" value="1"/>
</dbReference>
<reference evidence="3" key="1">
    <citation type="journal article" date="2016" name="Proc. Natl. Acad. Sci. U.S.A.">
        <title>Chromosome-level assembly of Arabidopsis thaliana Ler reveals the extent of translocation and inversion polymorphisms.</title>
        <authorList>
            <person name="Zapata L."/>
            <person name="Ding J."/>
            <person name="Willing E.M."/>
            <person name="Hartwig B."/>
            <person name="Bezdan D."/>
            <person name="Jiao W.B."/>
            <person name="Patel V."/>
            <person name="Velikkakam James G."/>
            <person name="Koornneef M."/>
            <person name="Ossowski S."/>
            <person name="Schneeberger K."/>
        </authorList>
    </citation>
    <scope>NUCLEOTIDE SEQUENCE [LARGE SCALE GENOMIC DNA]</scope>
    <source>
        <strain evidence="3">cv. Landsberg erecta</strain>
    </source>
</reference>
<dbReference type="InterPro" id="IPR000477">
    <property type="entry name" value="RT_dom"/>
</dbReference>
<dbReference type="InterPro" id="IPR026960">
    <property type="entry name" value="RVT-Znf"/>
</dbReference>
<evidence type="ECO:0000259" key="1">
    <source>
        <dbReference type="PROSITE" id="PS50878"/>
    </source>
</evidence>
<dbReference type="PANTHER" id="PTHR33116:SF78">
    <property type="entry name" value="OS12G0587133 PROTEIN"/>
    <property type="match status" value="1"/>
</dbReference>
<dbReference type="Pfam" id="PF00078">
    <property type="entry name" value="RVT_1"/>
    <property type="match status" value="1"/>
</dbReference>
<dbReference type="PANTHER" id="PTHR33116">
    <property type="entry name" value="REVERSE TRANSCRIPTASE ZINC-BINDING DOMAIN-CONTAINING PROTEIN-RELATED-RELATED"/>
    <property type="match status" value="1"/>
</dbReference>
<organism evidence="2 3">
    <name type="scientific">Arabidopsis thaliana</name>
    <name type="common">Mouse-ear cress</name>
    <dbReference type="NCBI Taxonomy" id="3702"/>
    <lineage>
        <taxon>Eukaryota</taxon>
        <taxon>Viridiplantae</taxon>
        <taxon>Streptophyta</taxon>
        <taxon>Embryophyta</taxon>
        <taxon>Tracheophyta</taxon>
        <taxon>Spermatophyta</taxon>
        <taxon>Magnoliopsida</taxon>
        <taxon>eudicotyledons</taxon>
        <taxon>Gunneridae</taxon>
        <taxon>Pentapetalae</taxon>
        <taxon>rosids</taxon>
        <taxon>malvids</taxon>
        <taxon>Brassicales</taxon>
        <taxon>Brassicaceae</taxon>
        <taxon>Camelineae</taxon>
        <taxon>Arabidopsis</taxon>
    </lineage>
</organism>
<feature type="domain" description="Reverse transcriptase" evidence="1">
    <location>
        <begin position="1"/>
        <end position="141"/>
    </location>
</feature>
<name>A0A178UHY9_ARATH</name>
<accession>A0A178UHY9</accession>
<dbReference type="PROSITE" id="PS50878">
    <property type="entry name" value="RT_POL"/>
    <property type="match status" value="1"/>
</dbReference>
<dbReference type="EMBL" id="LUHQ01000005">
    <property type="protein sequence ID" value="OAO92702.1"/>
    <property type="molecule type" value="Genomic_DNA"/>
</dbReference>
<dbReference type="ExpressionAtlas" id="A0A178UHY9">
    <property type="expression patterns" value="baseline and differential"/>
</dbReference>